<protein>
    <submittedName>
        <fullName evidence="1">Uncharacterized protein</fullName>
    </submittedName>
</protein>
<sequence length="198" mass="22922">SDTAWQGMSEEQTDDRFITFDSPEHGIRAMARVLKNYGRQHNLRTVEEILSRWSPSSSNQTDAYIRHVSQELNLSPTAPLDLSNDELLTNLIQVMIKHENGAAPYDEETIRRGIALEKAGETCQKSIFRHSFQEMDWLKARSLVQRLTRQGLDWQQIARELIRIEVPKDFFGRLNGVHDIECSYAYAEGSSWRYAYDV</sequence>
<feature type="non-terminal residue" evidence="1">
    <location>
        <position position="1"/>
    </location>
</feature>
<reference evidence="1" key="1">
    <citation type="journal article" date="2015" name="Nature">
        <title>Complex archaea that bridge the gap between prokaryotes and eukaryotes.</title>
        <authorList>
            <person name="Spang A."/>
            <person name="Saw J.H."/>
            <person name="Jorgensen S.L."/>
            <person name="Zaremba-Niedzwiedzka K."/>
            <person name="Martijn J."/>
            <person name="Lind A.E."/>
            <person name="van Eijk R."/>
            <person name="Schleper C."/>
            <person name="Guy L."/>
            <person name="Ettema T.J."/>
        </authorList>
    </citation>
    <scope>NUCLEOTIDE SEQUENCE</scope>
</reference>
<proteinExistence type="predicted"/>
<name>A0A0F8WJE7_9ZZZZ</name>
<gene>
    <name evidence="1" type="ORF">LCGC14_3146210</name>
</gene>
<dbReference type="EMBL" id="LAZR01069119">
    <property type="protein sequence ID" value="KKK48330.1"/>
    <property type="molecule type" value="Genomic_DNA"/>
</dbReference>
<organism evidence="1">
    <name type="scientific">marine sediment metagenome</name>
    <dbReference type="NCBI Taxonomy" id="412755"/>
    <lineage>
        <taxon>unclassified sequences</taxon>
        <taxon>metagenomes</taxon>
        <taxon>ecological metagenomes</taxon>
    </lineage>
</organism>
<comment type="caution">
    <text evidence="1">The sequence shown here is derived from an EMBL/GenBank/DDBJ whole genome shotgun (WGS) entry which is preliminary data.</text>
</comment>
<accession>A0A0F8WJE7</accession>
<evidence type="ECO:0000313" key="1">
    <source>
        <dbReference type="EMBL" id="KKK48330.1"/>
    </source>
</evidence>
<dbReference type="AlphaFoldDB" id="A0A0F8WJE7"/>